<dbReference type="Gene3D" id="1.10.260.40">
    <property type="entry name" value="lambda repressor-like DNA-binding domains"/>
    <property type="match status" value="1"/>
</dbReference>
<dbReference type="SMART" id="SM00530">
    <property type="entry name" value="HTH_XRE"/>
    <property type="match status" value="1"/>
</dbReference>
<evidence type="ECO:0000313" key="5">
    <source>
        <dbReference type="Proteomes" id="UP000005025"/>
    </source>
</evidence>
<dbReference type="InterPro" id="IPR001387">
    <property type="entry name" value="Cro/C1-type_HTH"/>
</dbReference>
<accession>H1LFI8</accession>
<dbReference type="Proteomes" id="UP000005025">
    <property type="component" value="Unassembled WGS sequence"/>
</dbReference>
<dbReference type="PANTHER" id="PTHR46558:SF13">
    <property type="entry name" value="HTH-TYPE TRANSCRIPTIONAL REGULATOR IMMR"/>
    <property type="match status" value="1"/>
</dbReference>
<dbReference type="EMBL" id="AGRJ01000130">
    <property type="protein sequence ID" value="EHO51740.1"/>
    <property type="molecule type" value="Genomic_DNA"/>
</dbReference>
<dbReference type="CDD" id="cd00093">
    <property type="entry name" value="HTH_XRE"/>
    <property type="match status" value="1"/>
</dbReference>
<comment type="caution">
    <text evidence="4">The sequence shown here is derived from an EMBL/GenBank/DDBJ whole genome shotgun (WGS) entry which is preliminary data.</text>
</comment>
<dbReference type="STRING" id="797516.HMPREF9104_01364"/>
<feature type="transmembrane region" description="Helical" evidence="2">
    <location>
        <begin position="124"/>
        <end position="144"/>
    </location>
</feature>
<keyword evidence="2" id="KW-1133">Transmembrane helix</keyword>
<dbReference type="GO" id="GO:0003677">
    <property type="term" value="F:DNA binding"/>
    <property type="evidence" value="ECO:0007669"/>
    <property type="project" value="UniProtKB-KW"/>
</dbReference>
<sequence>MPLGVKLALHKREGNNQMRFGDRLKQERVKRELTQKEVAGHLNVSRQTISSWETENSYPDIDSLIAISDYYQISLDVLLKEDVGMKEYLKKQEVLDWIKPVRIGAVTIDFVFLGSLLFVHHAGIAGALLLLVALINLLVLMRINRLVEELTGKSKLERWPNNRKLVWPLVIILSVIAIISWYFNRQTAGEIIPVTMGLWLGVLLIEAVYWSRRRRGTL</sequence>
<keyword evidence="1 4" id="KW-0238">DNA-binding</keyword>
<proteinExistence type="predicted"/>
<dbReference type="PROSITE" id="PS50943">
    <property type="entry name" value="HTH_CROC1"/>
    <property type="match status" value="1"/>
</dbReference>
<keyword evidence="2" id="KW-0812">Transmembrane</keyword>
<evidence type="ECO:0000313" key="4">
    <source>
        <dbReference type="EMBL" id="EHO51740.1"/>
    </source>
</evidence>
<keyword evidence="2" id="KW-0472">Membrane</keyword>
<name>H1LFI8_9LACO</name>
<organism evidence="4 5">
    <name type="scientific">Lentilactobacillus kisonensis F0435</name>
    <dbReference type="NCBI Taxonomy" id="797516"/>
    <lineage>
        <taxon>Bacteria</taxon>
        <taxon>Bacillati</taxon>
        <taxon>Bacillota</taxon>
        <taxon>Bacilli</taxon>
        <taxon>Lactobacillales</taxon>
        <taxon>Lactobacillaceae</taxon>
        <taxon>Lentilactobacillus</taxon>
    </lineage>
</organism>
<feature type="transmembrane region" description="Helical" evidence="2">
    <location>
        <begin position="165"/>
        <end position="184"/>
    </location>
</feature>
<dbReference type="SUPFAM" id="SSF47413">
    <property type="entry name" value="lambda repressor-like DNA-binding domains"/>
    <property type="match status" value="1"/>
</dbReference>
<protein>
    <submittedName>
        <fullName evidence="4">DNA-binding helix-turn-helix protein</fullName>
    </submittedName>
</protein>
<dbReference type="AlphaFoldDB" id="H1LFI8"/>
<gene>
    <name evidence="4" type="ORF">HMPREF9104_01364</name>
</gene>
<feature type="transmembrane region" description="Helical" evidence="2">
    <location>
        <begin position="190"/>
        <end position="210"/>
    </location>
</feature>
<dbReference type="PANTHER" id="PTHR46558">
    <property type="entry name" value="TRACRIPTIONAL REGULATORY PROTEIN-RELATED-RELATED"/>
    <property type="match status" value="1"/>
</dbReference>
<feature type="domain" description="HTH cro/C1-type" evidence="3">
    <location>
        <begin position="24"/>
        <end position="78"/>
    </location>
</feature>
<dbReference type="InterPro" id="IPR010982">
    <property type="entry name" value="Lambda_DNA-bd_dom_sf"/>
</dbReference>
<dbReference type="HOGENOM" id="CLU_066192_2_2_9"/>
<evidence type="ECO:0000256" key="2">
    <source>
        <dbReference type="SAM" id="Phobius"/>
    </source>
</evidence>
<evidence type="ECO:0000259" key="3">
    <source>
        <dbReference type="PROSITE" id="PS50943"/>
    </source>
</evidence>
<dbReference type="PATRIC" id="fig|797516.3.peg.1218"/>
<reference evidence="4 5" key="1">
    <citation type="submission" date="2011-09" db="EMBL/GenBank/DDBJ databases">
        <authorList>
            <person name="Weinstock G."/>
            <person name="Sodergren E."/>
            <person name="Clifton S."/>
            <person name="Fulton L."/>
            <person name="Fulton B."/>
            <person name="Courtney L."/>
            <person name="Fronick C."/>
            <person name="Harrison M."/>
            <person name="Strong C."/>
            <person name="Farmer C."/>
            <person name="Delahaunty K."/>
            <person name="Markovic C."/>
            <person name="Hall O."/>
            <person name="Minx P."/>
            <person name="Tomlinson C."/>
            <person name="Mitreva M."/>
            <person name="Hou S."/>
            <person name="Chen J."/>
            <person name="Wollam A."/>
            <person name="Pepin K.H."/>
            <person name="Johnson M."/>
            <person name="Bhonagiri V."/>
            <person name="Zhang X."/>
            <person name="Suruliraj S."/>
            <person name="Warren W."/>
            <person name="Chinwalla A."/>
            <person name="Mardis E.R."/>
            <person name="Wilson R.K."/>
        </authorList>
    </citation>
    <scope>NUCLEOTIDE SEQUENCE [LARGE SCALE GENOMIC DNA]</scope>
    <source>
        <strain evidence="4 5">F0435</strain>
    </source>
</reference>
<dbReference type="Pfam" id="PF01381">
    <property type="entry name" value="HTH_3"/>
    <property type="match status" value="1"/>
</dbReference>
<evidence type="ECO:0000256" key="1">
    <source>
        <dbReference type="ARBA" id="ARBA00023125"/>
    </source>
</evidence>